<dbReference type="Proteomes" id="UP000003167">
    <property type="component" value="Unassembled WGS sequence"/>
</dbReference>
<dbReference type="RefSeq" id="WP_008565995.1">
    <property type="nucleotide sequence ID" value="NZ_JH594507.1"/>
</dbReference>
<dbReference type="EMBL" id="AGEK01000034">
    <property type="protein sequence ID" value="EHO68001.1"/>
    <property type="molecule type" value="Genomic_DNA"/>
</dbReference>
<dbReference type="AlphaFoldDB" id="H1HP69"/>
<proteinExistence type="predicted"/>
<evidence type="ECO:0000313" key="2">
    <source>
        <dbReference type="Proteomes" id="UP000003167"/>
    </source>
</evidence>
<gene>
    <name evidence="1" type="ORF">HMPREF9944_01963</name>
</gene>
<keyword evidence="2" id="KW-1185">Reference proteome</keyword>
<dbReference type="HOGENOM" id="CLU_979551_0_0_10"/>
<organism evidence="1 2">
    <name type="scientific">Segatella maculosa OT 289</name>
    <dbReference type="NCBI Taxonomy" id="999422"/>
    <lineage>
        <taxon>Bacteria</taxon>
        <taxon>Pseudomonadati</taxon>
        <taxon>Bacteroidota</taxon>
        <taxon>Bacteroidia</taxon>
        <taxon>Bacteroidales</taxon>
        <taxon>Prevotellaceae</taxon>
        <taxon>Segatella</taxon>
    </lineage>
</organism>
<sequence>MKTTTKIIIGLIAVTYLLPFTGFEIERTTEKVFLHTSVRASFKAKEATAMASYAVYSDQLNTDQYRIMLIPDDKVGGIVVDYPAELVEVSLSKGVLQINKTKRIAQLDRNSISYYITKIDPQKDPNEEDSTEDAPANVIVYIKAPTKTIKTLLANQKAFYMAFGTLDLQDLDLETLDIQKNISLSLRRCTIKNATINIGPQLLTTYKTRINNLTLYTKAYSSISTSIDEQEGTYVNHLVLKAASDIILNHTAYGHIKVEKINTMPLSITLNNIQENAILK</sequence>
<name>H1HP69_9BACT</name>
<reference evidence="1 2" key="1">
    <citation type="submission" date="2011-12" db="EMBL/GenBank/DDBJ databases">
        <title>The Genome Sequence of Prevotella maculosa OT 289.</title>
        <authorList>
            <consortium name="The Broad Institute Genome Sequencing Platform"/>
            <person name="Earl A."/>
            <person name="Ward D."/>
            <person name="Feldgarden M."/>
            <person name="Gevers D."/>
            <person name="Izard J."/>
            <person name="Blanton J.M."/>
            <person name="Mathney J."/>
            <person name="Tanner A.C."/>
            <person name="Dewhirst F.E."/>
            <person name="Young S.K."/>
            <person name="Zeng Q."/>
            <person name="Gargeya S."/>
            <person name="Fitzgerald M."/>
            <person name="Haas B."/>
            <person name="Abouelleil A."/>
            <person name="Alvarado L."/>
            <person name="Arachchi H.M."/>
            <person name="Berlin A."/>
            <person name="Chapman S.B."/>
            <person name="Gearin G."/>
            <person name="Goldberg J."/>
            <person name="Griggs A."/>
            <person name="Gujja S."/>
            <person name="Hansen M."/>
            <person name="Heiman D."/>
            <person name="Howarth C."/>
            <person name="Larimer J."/>
            <person name="Lui A."/>
            <person name="MacDonald P.J.P."/>
            <person name="McCowen C."/>
            <person name="Montmayeur A."/>
            <person name="Murphy C."/>
            <person name="Neiman D."/>
            <person name="Pearson M."/>
            <person name="Priest M."/>
            <person name="Roberts A."/>
            <person name="Saif S."/>
            <person name="Shea T."/>
            <person name="Sisk P."/>
            <person name="Stolte C."/>
            <person name="Sykes S."/>
            <person name="Wortman J."/>
            <person name="Nusbaum C."/>
            <person name="Birren B."/>
        </authorList>
    </citation>
    <scope>NUCLEOTIDE SEQUENCE [LARGE SCALE GENOMIC DNA]</scope>
    <source>
        <strain evidence="1 2">OT 289</strain>
    </source>
</reference>
<protein>
    <submittedName>
        <fullName evidence="1">Uncharacterized protein</fullName>
    </submittedName>
</protein>
<dbReference type="STRING" id="999422.HMPREF9944_01963"/>
<evidence type="ECO:0000313" key="1">
    <source>
        <dbReference type="EMBL" id="EHO68001.1"/>
    </source>
</evidence>
<comment type="caution">
    <text evidence="1">The sequence shown here is derived from an EMBL/GenBank/DDBJ whole genome shotgun (WGS) entry which is preliminary data.</text>
</comment>
<dbReference type="PATRIC" id="fig|999422.3.peg.2065"/>
<accession>H1HP69</accession>